<dbReference type="AlphaFoldDB" id="A0A1S2M7T6"/>
<dbReference type="OrthoDB" id="9770030at2"/>
<feature type="domain" description="Rhodanese" evidence="3">
    <location>
        <begin position="58"/>
        <end position="163"/>
    </location>
</feature>
<evidence type="ECO:0000256" key="1">
    <source>
        <dbReference type="ARBA" id="ARBA00022679"/>
    </source>
</evidence>
<dbReference type="CDD" id="cd01448">
    <property type="entry name" value="TST_Repeat_1"/>
    <property type="match status" value="1"/>
</dbReference>
<dbReference type="InterPro" id="IPR001307">
    <property type="entry name" value="Thiosulphate_STrfase_CS"/>
</dbReference>
<dbReference type="PROSITE" id="PS00380">
    <property type="entry name" value="RHODANESE_1"/>
    <property type="match status" value="1"/>
</dbReference>
<dbReference type="Proteomes" id="UP000180057">
    <property type="component" value="Unassembled WGS sequence"/>
</dbReference>
<protein>
    <recommendedName>
        <fullName evidence="3">Rhodanese domain-containing protein</fullName>
    </recommendedName>
</protein>
<dbReference type="SMART" id="SM00450">
    <property type="entry name" value="RHOD"/>
    <property type="match status" value="3"/>
</dbReference>
<feature type="domain" description="Rhodanese" evidence="3">
    <location>
        <begin position="201"/>
        <end position="296"/>
    </location>
</feature>
<reference evidence="4 5" key="1">
    <citation type="submission" date="2016-10" db="EMBL/GenBank/DDBJ databases">
        <title>Draft genome sequences of four alkaliphilic bacteria belonging to the Anaerobacillus genus.</title>
        <authorList>
            <person name="Bassil N.M."/>
            <person name="Lloyd J.R."/>
        </authorList>
    </citation>
    <scope>NUCLEOTIDE SEQUENCE [LARGE SCALE GENOMIC DNA]</scope>
    <source>
        <strain evidence="4 5">DSM 22531</strain>
    </source>
</reference>
<sequence>MSKTNILSYLLFMVLLITLIACNGEKVANENNEESMAIETVNNDLSLLTTDLLKEKLENPQYVIVDIRSQAEYNGWKLNDENRGGHIQGAVNFPLNWTKEVDHLEDLLVENGITTDKHVIVYDALGNDVHVMFEVLSNLGYSNVYGYEEGLVTWAIDENLPMESLANYEKLVYPTWVNELIKGNRPNTFDNYDYKIFEVAWGAPVDYNEGHIPGAYYLDTNEIEEEPLWNRKSDQDIEQMLLDYGITYDTTVILYGRDNMAAMRAASIMLYAGVEDVRILDGGYFAWEKAGFEIETESNVPTSVANFGVEVPARLDFIIDTEEAKECLIDENGRLVSIRSWEEHIGETSGYSYINPKGRIEGSVWGYAGTDAYNMEDYRNFDQTMRNYHELASNWADLGITEENQVSFYCGTGWRASEAFFAAYLMGWENISVYDGGWFEWSLDESNPIEVGEPTN</sequence>
<dbReference type="RefSeq" id="WP_071389187.1">
    <property type="nucleotide sequence ID" value="NZ_MLQS01000006.1"/>
</dbReference>
<dbReference type="PANTHER" id="PTHR11364:SF27">
    <property type="entry name" value="SULFURTRANSFERASE"/>
    <property type="match status" value="1"/>
</dbReference>
<dbReference type="Pfam" id="PF00581">
    <property type="entry name" value="Rhodanese"/>
    <property type="match status" value="3"/>
</dbReference>
<dbReference type="PANTHER" id="PTHR11364">
    <property type="entry name" value="THIOSULFATE SULFERTANSFERASE"/>
    <property type="match status" value="1"/>
</dbReference>
<comment type="caution">
    <text evidence="4">The sequence shown here is derived from an EMBL/GenBank/DDBJ whole genome shotgun (WGS) entry which is preliminary data.</text>
</comment>
<dbReference type="EMBL" id="MLQS01000006">
    <property type="protein sequence ID" value="OIJ20882.1"/>
    <property type="molecule type" value="Genomic_DNA"/>
</dbReference>
<dbReference type="InterPro" id="IPR036873">
    <property type="entry name" value="Rhodanese-like_dom_sf"/>
</dbReference>
<dbReference type="InterPro" id="IPR001763">
    <property type="entry name" value="Rhodanese-like_dom"/>
</dbReference>
<evidence type="ECO:0000313" key="4">
    <source>
        <dbReference type="EMBL" id="OIJ20882.1"/>
    </source>
</evidence>
<dbReference type="Gene3D" id="3.40.250.10">
    <property type="entry name" value="Rhodanese-like domain"/>
    <property type="match status" value="3"/>
</dbReference>
<dbReference type="PROSITE" id="PS51257">
    <property type="entry name" value="PROKAR_LIPOPROTEIN"/>
    <property type="match status" value="1"/>
</dbReference>
<keyword evidence="5" id="KW-1185">Reference proteome</keyword>
<keyword evidence="2" id="KW-0677">Repeat</keyword>
<proteinExistence type="predicted"/>
<keyword evidence="1" id="KW-0808">Transferase</keyword>
<feature type="domain" description="Rhodanese" evidence="3">
    <location>
        <begin position="390"/>
        <end position="450"/>
    </location>
</feature>
<dbReference type="PROSITE" id="PS50206">
    <property type="entry name" value="RHODANESE_3"/>
    <property type="match status" value="3"/>
</dbReference>
<dbReference type="CDD" id="cd01449">
    <property type="entry name" value="TST_Repeat_2"/>
    <property type="match status" value="1"/>
</dbReference>
<evidence type="ECO:0000256" key="2">
    <source>
        <dbReference type="ARBA" id="ARBA00022737"/>
    </source>
</evidence>
<dbReference type="CDD" id="cd00158">
    <property type="entry name" value="RHOD"/>
    <property type="match status" value="1"/>
</dbReference>
<dbReference type="GO" id="GO:0004792">
    <property type="term" value="F:thiosulfate-cyanide sulfurtransferase activity"/>
    <property type="evidence" value="ECO:0007669"/>
    <property type="project" value="InterPro"/>
</dbReference>
<accession>A0A1S2M7T6</accession>
<dbReference type="STRING" id="472963.BKP45_07885"/>
<gene>
    <name evidence="4" type="ORF">BKP45_07885</name>
</gene>
<dbReference type="InterPro" id="IPR045078">
    <property type="entry name" value="TST/MPST-like"/>
</dbReference>
<evidence type="ECO:0000259" key="3">
    <source>
        <dbReference type="PROSITE" id="PS50206"/>
    </source>
</evidence>
<organism evidence="4 5">
    <name type="scientific">Anaerobacillus alkalidiazotrophicus</name>
    <dbReference type="NCBI Taxonomy" id="472963"/>
    <lineage>
        <taxon>Bacteria</taxon>
        <taxon>Bacillati</taxon>
        <taxon>Bacillota</taxon>
        <taxon>Bacilli</taxon>
        <taxon>Bacillales</taxon>
        <taxon>Bacillaceae</taxon>
        <taxon>Anaerobacillus</taxon>
    </lineage>
</organism>
<evidence type="ECO:0000313" key="5">
    <source>
        <dbReference type="Proteomes" id="UP000180057"/>
    </source>
</evidence>
<dbReference type="SUPFAM" id="SSF52821">
    <property type="entry name" value="Rhodanese/Cell cycle control phosphatase"/>
    <property type="match status" value="3"/>
</dbReference>
<name>A0A1S2M7T6_9BACI</name>